<accession>A0ABR1VQ75</accession>
<dbReference type="Proteomes" id="UP001480595">
    <property type="component" value="Unassembled WGS sequence"/>
</dbReference>
<organism evidence="1 2">
    <name type="scientific">Apiospora phragmitis</name>
    <dbReference type="NCBI Taxonomy" id="2905665"/>
    <lineage>
        <taxon>Eukaryota</taxon>
        <taxon>Fungi</taxon>
        <taxon>Dikarya</taxon>
        <taxon>Ascomycota</taxon>
        <taxon>Pezizomycotina</taxon>
        <taxon>Sordariomycetes</taxon>
        <taxon>Xylariomycetidae</taxon>
        <taxon>Amphisphaeriales</taxon>
        <taxon>Apiosporaceae</taxon>
        <taxon>Apiospora</taxon>
    </lineage>
</organism>
<protein>
    <submittedName>
        <fullName evidence="1">Uncharacterized protein</fullName>
    </submittedName>
</protein>
<evidence type="ECO:0000313" key="1">
    <source>
        <dbReference type="EMBL" id="KAK8073358.1"/>
    </source>
</evidence>
<dbReference type="GeneID" id="92088729"/>
<dbReference type="EMBL" id="JAQQWL010000005">
    <property type="protein sequence ID" value="KAK8073358.1"/>
    <property type="molecule type" value="Genomic_DNA"/>
</dbReference>
<sequence>MQKALWTTDRGEGVTDEELENNIANNLPDDPLTKLLEPSSNPSYMLPTQRSPRGIHIRDDSIIFDLNKTYLRSYFYSYGTFFDLVDDPYLTALYSQRLRIRAGKKIVVKNLELPAASTSLNNQIAMDKEIVEKEYNHVLTWLREL</sequence>
<proteinExistence type="predicted"/>
<gene>
    <name evidence="1" type="ORF">PG994_004257</name>
</gene>
<evidence type="ECO:0000313" key="2">
    <source>
        <dbReference type="Proteomes" id="UP001480595"/>
    </source>
</evidence>
<dbReference type="RefSeq" id="XP_066717833.1">
    <property type="nucleotide sequence ID" value="XM_066855666.1"/>
</dbReference>
<comment type="caution">
    <text evidence="1">The sequence shown here is derived from an EMBL/GenBank/DDBJ whole genome shotgun (WGS) entry which is preliminary data.</text>
</comment>
<keyword evidence="2" id="KW-1185">Reference proteome</keyword>
<reference evidence="1 2" key="1">
    <citation type="submission" date="2023-01" db="EMBL/GenBank/DDBJ databases">
        <title>Analysis of 21 Apiospora genomes using comparative genomics revels a genus with tremendous synthesis potential of carbohydrate active enzymes and secondary metabolites.</title>
        <authorList>
            <person name="Sorensen T."/>
        </authorList>
    </citation>
    <scope>NUCLEOTIDE SEQUENCE [LARGE SCALE GENOMIC DNA]</scope>
    <source>
        <strain evidence="1 2">CBS 135458</strain>
    </source>
</reference>
<name>A0ABR1VQ75_9PEZI</name>